<keyword evidence="6" id="KW-1185">Reference proteome</keyword>
<keyword evidence="1" id="KW-0547">Nucleotide-binding</keyword>
<feature type="domain" description="GHMP kinase N-terminal" evidence="4">
    <location>
        <begin position="93"/>
        <end position="174"/>
    </location>
</feature>
<evidence type="ECO:0000313" key="6">
    <source>
        <dbReference type="Proteomes" id="UP000321899"/>
    </source>
</evidence>
<dbReference type="PANTHER" id="PTHR10457:SF7">
    <property type="entry name" value="GALACTOKINASE-RELATED"/>
    <property type="match status" value="1"/>
</dbReference>
<dbReference type="SUPFAM" id="SSF54211">
    <property type="entry name" value="Ribosomal protein S5 domain 2-like"/>
    <property type="match status" value="1"/>
</dbReference>
<accession>A0A5Q4VF52</accession>
<dbReference type="Gene3D" id="3.30.230.120">
    <property type="match status" value="1"/>
</dbReference>
<evidence type="ECO:0000256" key="2">
    <source>
        <dbReference type="ARBA" id="ARBA00022777"/>
    </source>
</evidence>
<reference evidence="5 6" key="1">
    <citation type="submission" date="2019-06" db="EMBL/GenBank/DDBJ databases">
        <title>Desulfobotulus mexicanus sp. nov., a novel sulfate-reducing bacterium isolated from the sediment of an alkaline crater lake in Mexico.</title>
        <authorList>
            <person name="Hirschler-Rea A."/>
        </authorList>
    </citation>
    <scope>NUCLEOTIDE SEQUENCE [LARGE SCALE GENOMIC DNA]</scope>
    <source>
        <strain evidence="5 6">PAR22N</strain>
    </source>
</reference>
<dbReference type="AlphaFoldDB" id="A0A5Q4VF52"/>
<comment type="caution">
    <text evidence="5">The sequence shown here is derived from an EMBL/GenBank/DDBJ whole genome shotgun (WGS) entry which is preliminary data.</text>
</comment>
<evidence type="ECO:0000313" key="5">
    <source>
        <dbReference type="EMBL" id="TYT75608.1"/>
    </source>
</evidence>
<dbReference type="GO" id="GO:0006012">
    <property type="term" value="P:galactose metabolic process"/>
    <property type="evidence" value="ECO:0007669"/>
    <property type="project" value="TreeGrafter"/>
</dbReference>
<keyword evidence="2 5" id="KW-0418">Kinase</keyword>
<protein>
    <submittedName>
        <fullName evidence="5">Galactokinase</fullName>
    </submittedName>
</protein>
<dbReference type="Proteomes" id="UP000321899">
    <property type="component" value="Unassembled WGS sequence"/>
</dbReference>
<proteinExistence type="predicted"/>
<dbReference type="PRINTS" id="PR00959">
    <property type="entry name" value="MEVGALKINASE"/>
</dbReference>
<dbReference type="EMBL" id="VDMB01000003">
    <property type="protein sequence ID" value="TYT75608.1"/>
    <property type="molecule type" value="Genomic_DNA"/>
</dbReference>
<dbReference type="GO" id="GO:0004335">
    <property type="term" value="F:galactokinase activity"/>
    <property type="evidence" value="ECO:0007669"/>
    <property type="project" value="TreeGrafter"/>
</dbReference>
<dbReference type="InterPro" id="IPR006204">
    <property type="entry name" value="GHMP_kinase_N_dom"/>
</dbReference>
<dbReference type="Pfam" id="PF00288">
    <property type="entry name" value="GHMP_kinases_N"/>
    <property type="match status" value="1"/>
</dbReference>
<dbReference type="InterPro" id="IPR036554">
    <property type="entry name" value="GHMP_kinase_C_sf"/>
</dbReference>
<dbReference type="GO" id="GO:0005829">
    <property type="term" value="C:cytosol"/>
    <property type="evidence" value="ECO:0007669"/>
    <property type="project" value="TreeGrafter"/>
</dbReference>
<dbReference type="GO" id="GO:0005524">
    <property type="term" value="F:ATP binding"/>
    <property type="evidence" value="ECO:0007669"/>
    <property type="project" value="UniProtKB-KW"/>
</dbReference>
<keyword evidence="2 5" id="KW-0808">Transferase</keyword>
<evidence type="ECO:0000256" key="3">
    <source>
        <dbReference type="ARBA" id="ARBA00022840"/>
    </source>
</evidence>
<dbReference type="RefSeq" id="WP_139446547.1">
    <property type="nucleotide sequence ID" value="NZ_VDMB01000003.1"/>
</dbReference>
<organism evidence="5 6">
    <name type="scientific">Desulfobotulus mexicanus</name>
    <dbReference type="NCBI Taxonomy" id="2586642"/>
    <lineage>
        <taxon>Bacteria</taxon>
        <taxon>Pseudomonadati</taxon>
        <taxon>Thermodesulfobacteriota</taxon>
        <taxon>Desulfobacteria</taxon>
        <taxon>Desulfobacterales</taxon>
        <taxon>Desulfobacteraceae</taxon>
        <taxon>Desulfobotulus</taxon>
    </lineage>
</organism>
<dbReference type="PANTHER" id="PTHR10457">
    <property type="entry name" value="MEVALONATE KINASE/GALACTOKINASE"/>
    <property type="match status" value="1"/>
</dbReference>
<sequence length="350" mass="37792">MVVELENCIPENEISASAPCRVDFGGTLDLPLFYYGLGPDLACTMNIALNLRTTVKIKPYKKGRVRVASRGFAFAEFPCGRAPYRHPLGLVFAILDAFGVRDLSVEIHSASPPRSALGGSSVMAVALVALLMKMKGENPEANVKDVVLMAKNIESAVAGVPCGMQDQLAAAFGGMNLWHWDGSNLMQPWKQSVLMTGKEYENLSSCMLVAYGGEPHDSLDVNGRWVQGFAEGKTRAEWKDIALLTRRFAEALAKMDLKTAIFCMEEELAIRLRLTPEVLDPAGMRLASAAGNLGCGVRFAGAGGGGCVWALGPEDKIGVLRSHWRRLMETMPGAMILDAAPEKDGVLFDV</sequence>
<name>A0A5Q4VF52_9BACT</name>
<dbReference type="OrthoDB" id="183397at2"/>
<evidence type="ECO:0000259" key="4">
    <source>
        <dbReference type="Pfam" id="PF00288"/>
    </source>
</evidence>
<keyword evidence="3" id="KW-0067">ATP-binding</keyword>
<gene>
    <name evidence="5" type="ORF">FIM25_03995</name>
</gene>
<dbReference type="InterPro" id="IPR020568">
    <property type="entry name" value="Ribosomal_Su5_D2-typ_SF"/>
</dbReference>
<evidence type="ECO:0000256" key="1">
    <source>
        <dbReference type="ARBA" id="ARBA00022741"/>
    </source>
</evidence>
<dbReference type="SUPFAM" id="SSF55060">
    <property type="entry name" value="GHMP Kinase, C-terminal domain"/>
    <property type="match status" value="1"/>
</dbReference>